<evidence type="ECO:0000256" key="1">
    <source>
        <dbReference type="SAM" id="Phobius"/>
    </source>
</evidence>
<proteinExistence type="predicted"/>
<organism evidence="2">
    <name type="scientific">uncultured marine microorganism HF4000_010L19</name>
    <dbReference type="NCBI Taxonomy" id="455518"/>
    <lineage>
        <taxon>unclassified sequences</taxon>
        <taxon>environmental samples</taxon>
    </lineage>
</organism>
<keyword evidence="1" id="KW-1133">Transmembrane helix</keyword>
<feature type="transmembrane region" description="Helical" evidence="1">
    <location>
        <begin position="7"/>
        <end position="25"/>
    </location>
</feature>
<dbReference type="AlphaFoldDB" id="B3T1N8"/>
<keyword evidence="1" id="KW-0472">Membrane</keyword>
<evidence type="ECO:0000313" key="2">
    <source>
        <dbReference type="EMBL" id="ABZ06497.1"/>
    </source>
</evidence>
<reference evidence="2" key="1">
    <citation type="journal article" date="2008" name="ISME J.">
        <title>Genomic patterns of recombination, clonal divergence and environment in marine microbial populations.</title>
        <authorList>
            <person name="Konstantinidis K.T."/>
            <person name="Delong E.F."/>
        </authorList>
    </citation>
    <scope>NUCLEOTIDE SEQUENCE</scope>
</reference>
<dbReference type="EMBL" id="EU016577">
    <property type="protein sequence ID" value="ABZ06497.1"/>
    <property type="molecule type" value="Genomic_DNA"/>
</dbReference>
<feature type="transmembrane region" description="Helical" evidence="1">
    <location>
        <begin position="31"/>
        <end position="51"/>
    </location>
</feature>
<keyword evidence="1" id="KW-0812">Transmembrane</keyword>
<protein>
    <submittedName>
        <fullName evidence="2">Uncharacterized protein</fullName>
    </submittedName>
</protein>
<accession>B3T1N8</accession>
<gene>
    <name evidence="2" type="ORF">ALOHA_HF4000010L19ctg1g11</name>
</gene>
<name>B3T1N8_9ZZZZ</name>
<sequence>MYKLIKFTYYNIALGIVIWLIFLLYKINFWVAFVGAFIIIYFFIIITSKVLNYIKE</sequence>